<dbReference type="Proteomes" id="UP000317332">
    <property type="component" value="Unassembled WGS sequence"/>
</dbReference>
<proteinExistence type="predicted"/>
<protein>
    <submittedName>
        <fullName evidence="1">Uncharacterized protein</fullName>
    </submittedName>
</protein>
<dbReference type="OrthoDB" id="982962at2"/>
<dbReference type="RefSeq" id="WP_140988410.1">
    <property type="nucleotide sequence ID" value="NZ_VHIQ01000001.1"/>
</dbReference>
<dbReference type="EMBL" id="VHIQ01000001">
    <property type="protein sequence ID" value="TPV35401.1"/>
    <property type="molecule type" value="Genomic_DNA"/>
</dbReference>
<sequence length="91" mass="10711">MDIIDNIIHYFKSEKQQKKHASPKGTCSICWGFQEYDGKIRTLLKDRQISINNHKDSYMIIQDFMKHNLEEIKLKEGIITECPKCSTHKAK</sequence>
<reference evidence="1 2" key="1">
    <citation type="submission" date="2019-06" db="EMBL/GenBank/DDBJ databases">
        <title>Flavobacteriaceae Paucihalobacterium erythroidium CWB-1, complete genome.</title>
        <authorList>
            <person name="Wu S."/>
        </authorList>
    </citation>
    <scope>NUCLEOTIDE SEQUENCE [LARGE SCALE GENOMIC DNA]</scope>
    <source>
        <strain evidence="1 2">CWB-1</strain>
    </source>
</reference>
<dbReference type="AlphaFoldDB" id="A0A506PNX4"/>
<evidence type="ECO:0000313" key="2">
    <source>
        <dbReference type="Proteomes" id="UP000317332"/>
    </source>
</evidence>
<accession>A0A506PNX4</accession>
<keyword evidence="2" id="KW-1185">Reference proteome</keyword>
<evidence type="ECO:0000313" key="1">
    <source>
        <dbReference type="EMBL" id="TPV35401.1"/>
    </source>
</evidence>
<gene>
    <name evidence="1" type="ORF">FJ651_00320</name>
</gene>
<comment type="caution">
    <text evidence="1">The sequence shown here is derived from an EMBL/GenBank/DDBJ whole genome shotgun (WGS) entry which is preliminary data.</text>
</comment>
<name>A0A506PNX4_9FLAO</name>
<organism evidence="1 2">
    <name type="scientific">Paucihalobacter ruber</name>
    <dbReference type="NCBI Taxonomy" id="2567861"/>
    <lineage>
        <taxon>Bacteria</taxon>
        <taxon>Pseudomonadati</taxon>
        <taxon>Bacteroidota</taxon>
        <taxon>Flavobacteriia</taxon>
        <taxon>Flavobacteriales</taxon>
        <taxon>Flavobacteriaceae</taxon>
        <taxon>Paucihalobacter</taxon>
    </lineage>
</organism>